<dbReference type="PROSITE" id="PS51257">
    <property type="entry name" value="PROKAR_LIPOPROTEIN"/>
    <property type="match status" value="1"/>
</dbReference>
<sequence length="256" mass="26629">MSDRMEVDHAPAGPTLVACVSMVASGVPPASSDLLPLPCLALLLAKVTTPPPPPPAGAPPAGDTNMPDAEGDDTEPSPAQITGRAAALESGHRTPERPVRVPMELVGAAKALRKELEEIEKETEVENRFKKLLSTQMSEVDKRINDMAKAREGKIEDERRILAAVNCRKKGPKNDLKWSLCVDAGVSGPAGKKPAKSTPPPPPAGATPQRPAAASTTTPAAGSLILNRKANDISTARELACTPPPTSKAKGGGSRT</sequence>
<accession>A0A7H8R0C1</accession>
<dbReference type="KEGG" id="trg:TRUGW13939_06944"/>
<keyword evidence="3" id="KW-1185">Reference proteome</keyword>
<dbReference type="Proteomes" id="UP000509510">
    <property type="component" value="Chromosome IV"/>
</dbReference>
<feature type="compositionally biased region" description="Basic and acidic residues" evidence="1">
    <location>
        <begin position="90"/>
        <end position="99"/>
    </location>
</feature>
<proteinExistence type="predicted"/>
<dbReference type="RefSeq" id="XP_035345979.1">
    <property type="nucleotide sequence ID" value="XM_035490086.1"/>
</dbReference>
<reference evidence="3" key="1">
    <citation type="submission" date="2020-06" db="EMBL/GenBank/DDBJ databases">
        <title>A chromosome-scale genome assembly of Talaromyces rugulosus W13939.</title>
        <authorList>
            <person name="Wang B."/>
            <person name="Guo L."/>
            <person name="Ye K."/>
            <person name="Wang L."/>
        </authorList>
    </citation>
    <scope>NUCLEOTIDE SEQUENCE [LARGE SCALE GENOMIC DNA]</scope>
    <source>
        <strain evidence="3">W13939</strain>
    </source>
</reference>
<feature type="compositionally biased region" description="Pro residues" evidence="1">
    <location>
        <begin position="49"/>
        <end position="58"/>
    </location>
</feature>
<evidence type="ECO:0000256" key="1">
    <source>
        <dbReference type="SAM" id="MobiDB-lite"/>
    </source>
</evidence>
<gene>
    <name evidence="2" type="ORF">TRUGW13939_06944</name>
</gene>
<protein>
    <submittedName>
        <fullName evidence="2">Uncharacterized protein</fullName>
    </submittedName>
</protein>
<dbReference type="EMBL" id="CP055901">
    <property type="protein sequence ID" value="QKX59802.1"/>
    <property type="molecule type" value="Genomic_DNA"/>
</dbReference>
<dbReference type="GeneID" id="55994437"/>
<organism evidence="2 3">
    <name type="scientific">Talaromyces rugulosus</name>
    <name type="common">Penicillium rugulosum</name>
    <dbReference type="NCBI Taxonomy" id="121627"/>
    <lineage>
        <taxon>Eukaryota</taxon>
        <taxon>Fungi</taxon>
        <taxon>Dikarya</taxon>
        <taxon>Ascomycota</taxon>
        <taxon>Pezizomycotina</taxon>
        <taxon>Eurotiomycetes</taxon>
        <taxon>Eurotiomycetidae</taxon>
        <taxon>Eurotiales</taxon>
        <taxon>Trichocomaceae</taxon>
        <taxon>Talaromyces</taxon>
        <taxon>Talaromyces sect. Islandici</taxon>
    </lineage>
</organism>
<dbReference type="AlphaFoldDB" id="A0A7H8R0C1"/>
<feature type="compositionally biased region" description="Low complexity" evidence="1">
    <location>
        <begin position="206"/>
        <end position="221"/>
    </location>
</feature>
<evidence type="ECO:0000313" key="3">
    <source>
        <dbReference type="Proteomes" id="UP000509510"/>
    </source>
</evidence>
<feature type="region of interest" description="Disordered" evidence="1">
    <location>
        <begin position="46"/>
        <end position="102"/>
    </location>
</feature>
<feature type="region of interest" description="Disordered" evidence="1">
    <location>
        <begin position="184"/>
        <end position="256"/>
    </location>
</feature>
<evidence type="ECO:0000313" key="2">
    <source>
        <dbReference type="EMBL" id="QKX59802.1"/>
    </source>
</evidence>
<name>A0A7H8R0C1_TALRU</name>